<feature type="domain" description="DUF7834" evidence="2">
    <location>
        <begin position="213"/>
        <end position="455"/>
    </location>
</feature>
<feature type="domain" description="GmrSD restriction endonucleases N-terminal" evidence="1">
    <location>
        <begin position="33"/>
        <end position="198"/>
    </location>
</feature>
<evidence type="ECO:0008006" key="5">
    <source>
        <dbReference type="Google" id="ProtNLM"/>
    </source>
</evidence>
<dbReference type="Proteomes" id="UP001321445">
    <property type="component" value="Chromosome"/>
</dbReference>
<accession>A0ABM8FNG4</accession>
<proteinExistence type="predicted"/>
<organism evidence="3 4">
    <name type="scientific">Hydrogenimonas cancrithermarum</name>
    <dbReference type="NCBI Taxonomy" id="2993563"/>
    <lineage>
        <taxon>Bacteria</taxon>
        <taxon>Pseudomonadati</taxon>
        <taxon>Campylobacterota</taxon>
        <taxon>Epsilonproteobacteria</taxon>
        <taxon>Campylobacterales</taxon>
        <taxon>Hydrogenimonadaceae</taxon>
        <taxon>Hydrogenimonas</taxon>
    </lineage>
</organism>
<dbReference type="EMBL" id="AP027370">
    <property type="protein sequence ID" value="BDY13886.1"/>
    <property type="molecule type" value="Genomic_DNA"/>
</dbReference>
<reference evidence="3 4" key="1">
    <citation type="submission" date="2023-03" db="EMBL/GenBank/DDBJ databases">
        <title>Description of Hydrogenimonas sp. ISO32.</title>
        <authorList>
            <person name="Mino S."/>
            <person name="Fukazawa S."/>
            <person name="Sawabe T."/>
        </authorList>
    </citation>
    <scope>NUCLEOTIDE SEQUENCE [LARGE SCALE GENOMIC DNA]</scope>
    <source>
        <strain evidence="3 4">ISO32</strain>
    </source>
</reference>
<dbReference type="PANTHER" id="PTHR35149">
    <property type="entry name" value="SLL5132 PROTEIN"/>
    <property type="match status" value="1"/>
</dbReference>
<dbReference type="Pfam" id="PF25202">
    <property type="entry name" value="DUF7834"/>
    <property type="match status" value="1"/>
</dbReference>
<dbReference type="Pfam" id="PF03235">
    <property type="entry name" value="GmrSD_N"/>
    <property type="match status" value="1"/>
</dbReference>
<keyword evidence="4" id="KW-1185">Reference proteome</keyword>
<evidence type="ECO:0000313" key="4">
    <source>
        <dbReference type="Proteomes" id="UP001321445"/>
    </source>
</evidence>
<gene>
    <name evidence="3" type="ORF">HCR_21980</name>
</gene>
<name>A0ABM8FNG4_9BACT</name>
<evidence type="ECO:0000313" key="3">
    <source>
        <dbReference type="EMBL" id="BDY13886.1"/>
    </source>
</evidence>
<protein>
    <recommendedName>
        <fullName evidence="5">DUF262 domain-containing protein</fullName>
    </recommendedName>
</protein>
<dbReference type="InterPro" id="IPR057156">
    <property type="entry name" value="DUF7834"/>
</dbReference>
<evidence type="ECO:0000259" key="1">
    <source>
        <dbReference type="Pfam" id="PF03235"/>
    </source>
</evidence>
<evidence type="ECO:0000259" key="2">
    <source>
        <dbReference type="Pfam" id="PF25202"/>
    </source>
</evidence>
<dbReference type="InterPro" id="IPR004919">
    <property type="entry name" value="GmrSD_N"/>
</dbReference>
<dbReference type="PANTHER" id="PTHR35149:SF2">
    <property type="entry name" value="DUF262 DOMAIN-CONTAINING PROTEIN"/>
    <property type="match status" value="1"/>
</dbReference>
<sequence>MDLNNKLRKGEVMTYCLEDRIKNTEVSNIELLLNKNLTIPSYQRPYSWEDEQVTQLVEDLIEAWKEEKKIYLVGNLILQKSEKESPKEESLEIVDGQQRITTFALIEYALTGEFKAKFLTQSHFTPLSTEKIRRNHHLIKNRLEKSDVSKKKFQEFFKNRVCVTCTYADTLDEAFFYFDSQNTRGKPLARKDLLKVHHLRTMMDENEEETIKGIVKNWEHDEKVEDPKEVKYLGDDFLEFLFEQLLALARRSVRGELVEEDLTWMDVYREFRSEGGGDLLNNYNQPPLFERYEYDVQRDVVSYMPKIAPFAGPYMLNEGRKYLPFEVTQSIRGGLYFFLYAFKYSKQLKKLRDDPWFRLLDDVPGAGNHYLRKVYRASLLYFYDKFGKRDFQEFAALFFLTLSYYRFNKGKLYKQGVVKFEWNDMDGGEETKQWDPFKVISLKYASEHVVGDLRNYLIFYCDPKKWKKDSDSKTKNDFYDASSRESIDGAFLKQMEREIWGV</sequence>